<dbReference type="RefSeq" id="WP_036754863.1">
    <property type="nucleotide sequence ID" value="NZ_JAGSGC010000002.1"/>
</dbReference>
<evidence type="ECO:0000313" key="1">
    <source>
        <dbReference type="EMBL" id="KDM90513.1"/>
    </source>
</evidence>
<sequence>MSDKPTVFEITLAWKENGVIQSNPNPILMDFCPRVGDVINLDGYYQEVISVEYKSTQSIWPTVYVNVIGDANAHETWVASKLSESNPKFFWV</sequence>
<evidence type="ECO:0000313" key="2">
    <source>
        <dbReference type="Proteomes" id="UP000027192"/>
    </source>
</evidence>
<keyword evidence="2" id="KW-1185">Reference proteome</keyword>
<proteinExistence type="predicted"/>
<name>A0A066RSZ2_9GAMM</name>
<gene>
    <name evidence="1" type="ORF">EA58_16435</name>
</gene>
<dbReference type="EMBL" id="JMIB01000031">
    <property type="protein sequence ID" value="KDM90513.1"/>
    <property type="molecule type" value="Genomic_DNA"/>
</dbReference>
<dbReference type="Proteomes" id="UP000027192">
    <property type="component" value="Unassembled WGS sequence"/>
</dbReference>
<organism evidence="1 2">
    <name type="scientific">Photobacterium galatheae</name>
    <dbReference type="NCBI Taxonomy" id="1654360"/>
    <lineage>
        <taxon>Bacteria</taxon>
        <taxon>Pseudomonadati</taxon>
        <taxon>Pseudomonadota</taxon>
        <taxon>Gammaproteobacteria</taxon>
        <taxon>Vibrionales</taxon>
        <taxon>Vibrionaceae</taxon>
        <taxon>Photobacterium</taxon>
    </lineage>
</organism>
<dbReference type="AlphaFoldDB" id="A0A066RSZ2"/>
<protein>
    <submittedName>
        <fullName evidence="1">Uncharacterized protein</fullName>
    </submittedName>
</protein>
<dbReference type="OrthoDB" id="7064706at2"/>
<comment type="caution">
    <text evidence="1">The sequence shown here is derived from an EMBL/GenBank/DDBJ whole genome shotgun (WGS) entry which is preliminary data.</text>
</comment>
<reference evidence="1 2" key="1">
    <citation type="submission" date="2014-04" db="EMBL/GenBank/DDBJ databases">
        <title>Draft genome sequence of Photobacterium halotolerans S2753: a solonamide, ngercheumicin and holomycin producer.</title>
        <authorList>
            <person name="Machado H.R."/>
            <person name="Gram L."/>
        </authorList>
    </citation>
    <scope>NUCLEOTIDE SEQUENCE [LARGE SCALE GENOMIC DNA]</scope>
    <source>
        <strain evidence="1 2">S2753</strain>
    </source>
</reference>
<accession>A0A066RSZ2</accession>